<dbReference type="Gene3D" id="1.10.490.10">
    <property type="entry name" value="Globins"/>
    <property type="match status" value="1"/>
</dbReference>
<dbReference type="KEGG" id="slac:SKTS_20150"/>
<sequence length="139" mass="16249">MDSGNASARKPLCAMIERARVDVVVHAFYDKLRAHPEMSGFFSHIEDFAQHEQHIAVFWWWAMGGRAERQRPFDMNGRHQPLGLNERAFEQWLAIFCETLHEQLPRELAEAWFDLAQGIGANLQRMMLEGKRPFILDRL</sequence>
<dbReference type="GO" id="GO:0019825">
    <property type="term" value="F:oxygen binding"/>
    <property type="evidence" value="ECO:0007669"/>
    <property type="project" value="InterPro"/>
</dbReference>
<gene>
    <name evidence="6" type="ORF">SKTS_20150</name>
</gene>
<evidence type="ECO:0008006" key="8">
    <source>
        <dbReference type="Google" id="ProtNLM"/>
    </source>
</evidence>
<dbReference type="Pfam" id="PF01152">
    <property type="entry name" value="Bac_globin"/>
    <property type="match status" value="1"/>
</dbReference>
<dbReference type="SUPFAM" id="SSF46458">
    <property type="entry name" value="Globin-like"/>
    <property type="match status" value="1"/>
</dbReference>
<evidence type="ECO:0000256" key="3">
    <source>
        <dbReference type="ARBA" id="ARBA00022723"/>
    </source>
</evidence>
<evidence type="ECO:0000313" key="6">
    <source>
        <dbReference type="EMBL" id="BCB27129.1"/>
    </source>
</evidence>
<name>A0A6F8VEI3_9PROT</name>
<keyword evidence="2 5" id="KW-0349">Heme</keyword>
<evidence type="ECO:0000313" key="7">
    <source>
        <dbReference type="Proteomes" id="UP000502260"/>
    </source>
</evidence>
<dbReference type="InterPro" id="IPR012292">
    <property type="entry name" value="Globin/Proto"/>
</dbReference>
<protein>
    <recommendedName>
        <fullName evidence="8">Globin</fullName>
    </recommendedName>
</protein>
<dbReference type="EMBL" id="AP022853">
    <property type="protein sequence ID" value="BCB27129.1"/>
    <property type="molecule type" value="Genomic_DNA"/>
</dbReference>
<keyword evidence="4 5" id="KW-0408">Iron</keyword>
<evidence type="ECO:0000256" key="1">
    <source>
        <dbReference type="ARBA" id="ARBA00022448"/>
    </source>
</evidence>
<evidence type="ECO:0000256" key="5">
    <source>
        <dbReference type="PIRSR" id="PIRSR601486-1"/>
    </source>
</evidence>
<reference evidence="7" key="1">
    <citation type="submission" date="2020-03" db="EMBL/GenBank/DDBJ databases">
        <title>Complete genome sequence of sulfur-oxidizing bacterium skT11.</title>
        <authorList>
            <person name="Kanda M."/>
            <person name="Kojima H."/>
            <person name="Fukui M."/>
        </authorList>
    </citation>
    <scope>NUCLEOTIDE SEQUENCE [LARGE SCALE GENOMIC DNA]</scope>
    <source>
        <strain evidence="7">skT11</strain>
    </source>
</reference>
<dbReference type="InterPro" id="IPR001486">
    <property type="entry name" value="Hemoglobin_trunc"/>
</dbReference>
<proteinExistence type="predicted"/>
<keyword evidence="7" id="KW-1185">Reference proteome</keyword>
<dbReference type="Proteomes" id="UP000502260">
    <property type="component" value="Chromosome"/>
</dbReference>
<accession>A0A6F8VEI3</accession>
<dbReference type="AlphaFoldDB" id="A0A6F8VEI3"/>
<dbReference type="CDD" id="cd08916">
    <property type="entry name" value="TrHb3_P"/>
    <property type="match status" value="1"/>
</dbReference>
<evidence type="ECO:0000256" key="2">
    <source>
        <dbReference type="ARBA" id="ARBA00022617"/>
    </source>
</evidence>
<keyword evidence="1" id="KW-0813">Transport</keyword>
<organism evidence="6 7">
    <name type="scientific">Sulfurimicrobium lacus</name>
    <dbReference type="NCBI Taxonomy" id="2715678"/>
    <lineage>
        <taxon>Bacteria</taxon>
        <taxon>Pseudomonadati</taxon>
        <taxon>Pseudomonadota</taxon>
        <taxon>Betaproteobacteria</taxon>
        <taxon>Nitrosomonadales</taxon>
        <taxon>Sulfuricellaceae</taxon>
        <taxon>Sulfurimicrobium</taxon>
    </lineage>
</organism>
<dbReference type="RefSeq" id="WP_173064199.1">
    <property type="nucleotide sequence ID" value="NZ_AP022853.1"/>
</dbReference>
<keyword evidence="3 5" id="KW-0479">Metal-binding</keyword>
<feature type="binding site" description="distal binding residue" evidence="5">
    <location>
        <position position="54"/>
    </location>
    <ligand>
        <name>heme</name>
        <dbReference type="ChEBI" id="CHEBI:30413"/>
    </ligand>
    <ligandPart>
        <name>Fe</name>
        <dbReference type="ChEBI" id="CHEBI:18248"/>
    </ligandPart>
</feature>
<dbReference type="GO" id="GO:0046872">
    <property type="term" value="F:metal ion binding"/>
    <property type="evidence" value="ECO:0007669"/>
    <property type="project" value="UniProtKB-KW"/>
</dbReference>
<evidence type="ECO:0000256" key="4">
    <source>
        <dbReference type="ARBA" id="ARBA00023004"/>
    </source>
</evidence>
<dbReference type="InterPro" id="IPR009050">
    <property type="entry name" value="Globin-like_sf"/>
</dbReference>
<dbReference type="GO" id="GO:0020037">
    <property type="term" value="F:heme binding"/>
    <property type="evidence" value="ECO:0007669"/>
    <property type="project" value="InterPro"/>
</dbReference>